<evidence type="ECO:0000313" key="1">
    <source>
        <dbReference type="EMBL" id="GBN37677.1"/>
    </source>
</evidence>
<gene>
    <name evidence="1" type="ORF">AVEN_77487_1</name>
</gene>
<name>A0A4Y2NHV3_ARAVE</name>
<dbReference type="EMBL" id="BGPR01009053">
    <property type="protein sequence ID" value="GBN37677.1"/>
    <property type="molecule type" value="Genomic_DNA"/>
</dbReference>
<dbReference type="AlphaFoldDB" id="A0A4Y2NHV3"/>
<evidence type="ECO:0000313" key="2">
    <source>
        <dbReference type="Proteomes" id="UP000499080"/>
    </source>
</evidence>
<organism evidence="1 2">
    <name type="scientific">Araneus ventricosus</name>
    <name type="common">Orbweaver spider</name>
    <name type="synonym">Epeira ventricosa</name>
    <dbReference type="NCBI Taxonomy" id="182803"/>
    <lineage>
        <taxon>Eukaryota</taxon>
        <taxon>Metazoa</taxon>
        <taxon>Ecdysozoa</taxon>
        <taxon>Arthropoda</taxon>
        <taxon>Chelicerata</taxon>
        <taxon>Arachnida</taxon>
        <taxon>Araneae</taxon>
        <taxon>Araneomorphae</taxon>
        <taxon>Entelegynae</taxon>
        <taxon>Araneoidea</taxon>
        <taxon>Araneidae</taxon>
        <taxon>Araneus</taxon>
    </lineage>
</organism>
<proteinExistence type="predicted"/>
<comment type="caution">
    <text evidence="1">The sequence shown here is derived from an EMBL/GenBank/DDBJ whole genome shotgun (WGS) entry which is preliminary data.</text>
</comment>
<sequence length="97" mass="11110">MRLRKKFDKALNILKVLSNTSWGASRTSFLRVYRASILFKMDYGCVIHGSARQSVLKKLGPIHHFALRLFSGAFRTSPVESLYVECCEPSLDYRHTS</sequence>
<protein>
    <recommendedName>
        <fullName evidence="3">Reverse transcriptase domain-containing protein</fullName>
    </recommendedName>
</protein>
<dbReference type="Proteomes" id="UP000499080">
    <property type="component" value="Unassembled WGS sequence"/>
</dbReference>
<dbReference type="OrthoDB" id="6497161at2759"/>
<evidence type="ECO:0008006" key="3">
    <source>
        <dbReference type="Google" id="ProtNLM"/>
    </source>
</evidence>
<keyword evidence="2" id="KW-1185">Reference proteome</keyword>
<accession>A0A4Y2NHV3</accession>
<reference evidence="1 2" key="1">
    <citation type="journal article" date="2019" name="Sci. Rep.">
        <title>Orb-weaving spider Araneus ventricosus genome elucidates the spidroin gene catalogue.</title>
        <authorList>
            <person name="Kono N."/>
            <person name="Nakamura H."/>
            <person name="Ohtoshi R."/>
            <person name="Moran D.A.P."/>
            <person name="Shinohara A."/>
            <person name="Yoshida Y."/>
            <person name="Fujiwara M."/>
            <person name="Mori M."/>
            <person name="Tomita M."/>
            <person name="Arakawa K."/>
        </authorList>
    </citation>
    <scope>NUCLEOTIDE SEQUENCE [LARGE SCALE GENOMIC DNA]</scope>
</reference>